<reference evidence="11 12" key="1">
    <citation type="submission" date="2018-08" db="EMBL/GenBank/DDBJ databases">
        <title>Genomic Encyclopedia of Type Strains, Phase III (KMG-III): the genomes of soil and plant-associated and newly described type strains.</title>
        <authorList>
            <person name="Whitman W."/>
        </authorList>
    </citation>
    <scope>NUCLEOTIDE SEQUENCE [LARGE SCALE GENOMIC DNA]</scope>
    <source>
        <strain evidence="11 12">CGMCC 1.10966</strain>
    </source>
</reference>
<dbReference type="InterPro" id="IPR017925">
    <property type="entry name" value="DHFR_CS"/>
</dbReference>
<dbReference type="Pfam" id="PF00186">
    <property type="entry name" value="DHFR_1"/>
    <property type="match status" value="1"/>
</dbReference>
<comment type="catalytic activity">
    <reaction evidence="8">
        <text>(6S)-5,6,7,8-tetrahydrofolate + NADP(+) = 7,8-dihydrofolate + NADPH + H(+)</text>
        <dbReference type="Rhea" id="RHEA:15009"/>
        <dbReference type="ChEBI" id="CHEBI:15378"/>
        <dbReference type="ChEBI" id="CHEBI:57451"/>
        <dbReference type="ChEBI" id="CHEBI:57453"/>
        <dbReference type="ChEBI" id="CHEBI:57783"/>
        <dbReference type="ChEBI" id="CHEBI:58349"/>
        <dbReference type="EC" id="1.5.1.3"/>
    </reaction>
</comment>
<dbReference type="OrthoDB" id="9804315at2"/>
<dbReference type="PANTHER" id="PTHR48069">
    <property type="entry name" value="DIHYDROFOLATE REDUCTASE"/>
    <property type="match status" value="1"/>
</dbReference>
<dbReference type="EMBL" id="QTTN01000022">
    <property type="protein sequence ID" value="REE80080.1"/>
    <property type="molecule type" value="Genomic_DNA"/>
</dbReference>
<dbReference type="Proteomes" id="UP000256304">
    <property type="component" value="Unassembled WGS sequence"/>
</dbReference>
<dbReference type="EC" id="1.5.1.3" evidence="3 8"/>
<dbReference type="PROSITE" id="PS00075">
    <property type="entry name" value="DHFR_1"/>
    <property type="match status" value="1"/>
</dbReference>
<name>A0A3D9RJM5_9BACL</name>
<keyword evidence="5 8" id="KW-0521">NADP</keyword>
<dbReference type="GO" id="GO:0004146">
    <property type="term" value="F:dihydrofolate reductase activity"/>
    <property type="evidence" value="ECO:0007669"/>
    <property type="project" value="UniProtKB-EC"/>
</dbReference>
<dbReference type="PRINTS" id="PR00070">
    <property type="entry name" value="DHFR"/>
</dbReference>
<gene>
    <name evidence="11" type="ORF">A8990_12233</name>
</gene>
<evidence type="ECO:0000256" key="7">
    <source>
        <dbReference type="ARBA" id="ARBA00025067"/>
    </source>
</evidence>
<keyword evidence="4 8" id="KW-0554">One-carbon metabolism</keyword>
<keyword evidence="12" id="KW-1185">Reference proteome</keyword>
<accession>A0A3D9RJM5</accession>
<evidence type="ECO:0000256" key="8">
    <source>
        <dbReference type="PIRNR" id="PIRNR000194"/>
    </source>
</evidence>
<dbReference type="GO" id="GO:0006730">
    <property type="term" value="P:one-carbon metabolic process"/>
    <property type="evidence" value="ECO:0007669"/>
    <property type="project" value="UniProtKB-KW"/>
</dbReference>
<dbReference type="GO" id="GO:0005829">
    <property type="term" value="C:cytosol"/>
    <property type="evidence" value="ECO:0007669"/>
    <property type="project" value="TreeGrafter"/>
</dbReference>
<dbReference type="AlphaFoldDB" id="A0A3D9RJM5"/>
<dbReference type="Gene3D" id="3.40.430.10">
    <property type="entry name" value="Dihydrofolate Reductase, subunit A"/>
    <property type="match status" value="1"/>
</dbReference>
<comment type="similarity">
    <text evidence="2 8 9">Belongs to the dihydrofolate reductase family.</text>
</comment>
<feature type="domain" description="DHFR" evidence="10">
    <location>
        <begin position="2"/>
        <end position="171"/>
    </location>
</feature>
<dbReference type="PANTHER" id="PTHR48069:SF3">
    <property type="entry name" value="DIHYDROFOLATE REDUCTASE"/>
    <property type="match status" value="1"/>
</dbReference>
<dbReference type="InterPro" id="IPR001796">
    <property type="entry name" value="DHFR_dom"/>
</dbReference>
<dbReference type="PIRSF" id="PIRSF000194">
    <property type="entry name" value="DHFR"/>
    <property type="match status" value="1"/>
</dbReference>
<evidence type="ECO:0000256" key="5">
    <source>
        <dbReference type="ARBA" id="ARBA00022857"/>
    </source>
</evidence>
<proteinExistence type="inferred from homology"/>
<dbReference type="UniPathway" id="UPA00077">
    <property type="reaction ID" value="UER00158"/>
</dbReference>
<comment type="pathway">
    <text evidence="1 8">Cofactor biosynthesis; tetrahydrofolate biosynthesis; 5,6,7,8-tetrahydrofolate from 7,8-dihydrofolate: step 1/1.</text>
</comment>
<dbReference type="FunFam" id="3.40.430.10:FF:000001">
    <property type="entry name" value="Dihydrofolate reductase"/>
    <property type="match status" value="1"/>
</dbReference>
<evidence type="ECO:0000256" key="3">
    <source>
        <dbReference type="ARBA" id="ARBA00012856"/>
    </source>
</evidence>
<evidence type="ECO:0000256" key="4">
    <source>
        <dbReference type="ARBA" id="ARBA00022563"/>
    </source>
</evidence>
<organism evidence="11 12">
    <name type="scientific">Paenibacillus taihuensis</name>
    <dbReference type="NCBI Taxonomy" id="1156355"/>
    <lineage>
        <taxon>Bacteria</taxon>
        <taxon>Bacillati</taxon>
        <taxon>Bacillota</taxon>
        <taxon>Bacilli</taxon>
        <taxon>Bacillales</taxon>
        <taxon>Paenibacillaceae</taxon>
        <taxon>Paenibacillus</taxon>
    </lineage>
</organism>
<evidence type="ECO:0000313" key="12">
    <source>
        <dbReference type="Proteomes" id="UP000256304"/>
    </source>
</evidence>
<dbReference type="GO" id="GO:0070401">
    <property type="term" value="F:NADP+ binding"/>
    <property type="evidence" value="ECO:0007669"/>
    <property type="project" value="UniProtKB-ARBA"/>
</dbReference>
<comment type="function">
    <text evidence="7 8">Key enzyme in folate metabolism. Catalyzes an essential reaction for de novo glycine and purine synthesis, and for DNA precursor synthesis.</text>
</comment>
<keyword evidence="6 8" id="KW-0560">Oxidoreductase</keyword>
<evidence type="ECO:0000256" key="1">
    <source>
        <dbReference type="ARBA" id="ARBA00004903"/>
    </source>
</evidence>
<dbReference type="GO" id="GO:0046654">
    <property type="term" value="P:tetrahydrofolate biosynthetic process"/>
    <property type="evidence" value="ECO:0007669"/>
    <property type="project" value="UniProtKB-UniPathway"/>
</dbReference>
<evidence type="ECO:0000256" key="9">
    <source>
        <dbReference type="RuleBase" id="RU004474"/>
    </source>
</evidence>
<dbReference type="GO" id="GO:0046655">
    <property type="term" value="P:folic acid metabolic process"/>
    <property type="evidence" value="ECO:0007669"/>
    <property type="project" value="TreeGrafter"/>
</dbReference>
<dbReference type="InterPro" id="IPR024072">
    <property type="entry name" value="DHFR-like_dom_sf"/>
</dbReference>
<evidence type="ECO:0000259" key="10">
    <source>
        <dbReference type="PROSITE" id="PS51330"/>
    </source>
</evidence>
<dbReference type="SUPFAM" id="SSF53597">
    <property type="entry name" value="Dihydrofolate reductase-like"/>
    <property type="match status" value="1"/>
</dbReference>
<protein>
    <recommendedName>
        <fullName evidence="3 8">Dihydrofolate reductase</fullName>
        <ecNumber evidence="3 8">1.5.1.3</ecNumber>
    </recommendedName>
</protein>
<evidence type="ECO:0000313" key="11">
    <source>
        <dbReference type="EMBL" id="REE80080.1"/>
    </source>
</evidence>
<dbReference type="InterPro" id="IPR012259">
    <property type="entry name" value="DHFR"/>
</dbReference>
<dbReference type="RefSeq" id="WP_116190443.1">
    <property type="nucleotide sequence ID" value="NZ_QTTN01000022.1"/>
</dbReference>
<dbReference type="PROSITE" id="PS51330">
    <property type="entry name" value="DHFR_2"/>
    <property type="match status" value="1"/>
</dbReference>
<dbReference type="CDD" id="cd00209">
    <property type="entry name" value="DHFR"/>
    <property type="match status" value="1"/>
</dbReference>
<dbReference type="GO" id="GO:0046452">
    <property type="term" value="P:dihydrofolate metabolic process"/>
    <property type="evidence" value="ECO:0007669"/>
    <property type="project" value="TreeGrafter"/>
</dbReference>
<evidence type="ECO:0000256" key="2">
    <source>
        <dbReference type="ARBA" id="ARBA00009539"/>
    </source>
</evidence>
<comment type="caution">
    <text evidence="11">The sequence shown here is derived from an EMBL/GenBank/DDBJ whole genome shotgun (WGS) entry which is preliminary data.</text>
</comment>
<sequence>MTITMIAAMAHNRVIGIENGMPWHLPAEMAHFRRSTLGKTVVMGRKTFESFGSRPLPKRRNVILTRSEQFAPDGCEIVHSVEEAIAKFGQTSNADHASGESDELMIIGGTEIYNQFLTYADKLLLTEVDADVEGDAHFPYFEQDEWTVANREPYAKDEKNAYDFAIVTYVRKK</sequence>
<evidence type="ECO:0000256" key="6">
    <source>
        <dbReference type="ARBA" id="ARBA00023002"/>
    </source>
</evidence>